<evidence type="ECO:0000256" key="1">
    <source>
        <dbReference type="ARBA" id="ARBA00006775"/>
    </source>
</evidence>
<dbReference type="GO" id="GO:0016787">
    <property type="term" value="F:hydrolase activity"/>
    <property type="evidence" value="ECO:0007669"/>
    <property type="project" value="UniProtKB-KW"/>
</dbReference>
<sequence length="392" mass="43123">MITVPTAAPSAPSAWTATHVAALPAHEALPARLLIPRVDPAALRPILPGVDLWDLWPLQNADGSTSLFDGYSLWFVLCADARPDPESRHDFVRIRLMSHHAGDDMWRDHGHALPDDLNPGSREWAGSALYHPDTGEVTLFYTVAGVRGESPITFAQRLFQTRGRLDISADTIAITGWSPPQESVAADDHHYVVVNQAQGVPGFIKGFRDPAHFRDPVDGHTYIVFTASWRASDHPFNGCIGIARATNTDLTQWDILPPLMHADGLNNEQERPILIHRDGRYYLFWSTQRKVFAPDGPTGPNGVYGMVADALFGPYRPLNGTGLVAANPVRAPFQTYSWWVDADLAVWGFVDYPDCTAQTRVDDPAWRRAHFGGTPAPVFRIALDGDSARVAG</sequence>
<dbReference type="SUPFAM" id="SSF75005">
    <property type="entry name" value="Arabinanase/levansucrase/invertase"/>
    <property type="match status" value="1"/>
</dbReference>
<dbReference type="InterPro" id="IPR023296">
    <property type="entry name" value="Glyco_hydro_beta-prop_sf"/>
</dbReference>
<dbReference type="CDD" id="cd08997">
    <property type="entry name" value="GH68"/>
    <property type="match status" value="1"/>
</dbReference>
<protein>
    <submittedName>
        <fullName evidence="3">Glycoside hydrolase family 68</fullName>
    </submittedName>
</protein>
<evidence type="ECO:0000313" key="3">
    <source>
        <dbReference type="EMBL" id="NBC37126.1"/>
    </source>
</evidence>
<dbReference type="Proteomes" id="UP000753724">
    <property type="component" value="Unassembled WGS sequence"/>
</dbReference>
<proteinExistence type="inferred from homology"/>
<organism evidence="3 4">
    <name type="scientific">Novosphingobium ovatum</name>
    <dbReference type="NCBI Taxonomy" id="1908523"/>
    <lineage>
        <taxon>Bacteria</taxon>
        <taxon>Pseudomonadati</taxon>
        <taxon>Pseudomonadota</taxon>
        <taxon>Alphaproteobacteria</taxon>
        <taxon>Sphingomonadales</taxon>
        <taxon>Sphingomonadaceae</taxon>
        <taxon>Novosphingobium</taxon>
    </lineage>
</organism>
<reference evidence="4" key="1">
    <citation type="submission" date="2020-01" db="EMBL/GenBank/DDBJ databases">
        <title>Sphingomonas sp. strain CSW-10.</title>
        <authorList>
            <person name="Chen W.-M."/>
        </authorList>
    </citation>
    <scope>NUCLEOTIDE SEQUENCE [LARGE SCALE GENOMIC DNA]</scope>
    <source>
        <strain evidence="4">FSY-8</strain>
    </source>
</reference>
<comment type="caution">
    <text evidence="3">The sequence shown here is derived from an EMBL/GenBank/DDBJ whole genome shotgun (WGS) entry which is preliminary data.</text>
</comment>
<evidence type="ECO:0000256" key="2">
    <source>
        <dbReference type="RuleBase" id="RU361220"/>
    </source>
</evidence>
<dbReference type="RefSeq" id="WP_161718899.1">
    <property type="nucleotide sequence ID" value="NZ_JAAAPO010000004.1"/>
</dbReference>
<keyword evidence="3" id="KW-0378">Hydrolase</keyword>
<accession>A0ABW9XF29</accession>
<dbReference type="Pfam" id="PF02435">
    <property type="entry name" value="Glyco_hydro_68"/>
    <property type="match status" value="2"/>
</dbReference>
<dbReference type="EMBL" id="JAAAPO010000004">
    <property type="protein sequence ID" value="NBC37126.1"/>
    <property type="molecule type" value="Genomic_DNA"/>
</dbReference>
<name>A0ABW9XF29_9SPHN</name>
<dbReference type="InterPro" id="IPR003469">
    <property type="entry name" value="Glyco_hydro_68"/>
</dbReference>
<comment type="similarity">
    <text evidence="1 2">Belongs to the glycosyl hydrolase 68 family.</text>
</comment>
<gene>
    <name evidence="3" type="ORF">GTZ99_11210</name>
</gene>
<evidence type="ECO:0000313" key="4">
    <source>
        <dbReference type="Proteomes" id="UP000753724"/>
    </source>
</evidence>
<keyword evidence="4" id="KW-1185">Reference proteome</keyword>
<dbReference type="Gene3D" id="2.115.10.20">
    <property type="entry name" value="Glycosyl hydrolase domain, family 43"/>
    <property type="match status" value="1"/>
</dbReference>